<reference evidence="5" key="1">
    <citation type="journal article" date="2019" name="Nat. Commun.">
        <title>The genome of broomcorn millet.</title>
        <authorList>
            <person name="Zou C."/>
            <person name="Miki D."/>
            <person name="Li D."/>
            <person name="Tang Q."/>
            <person name="Xiao L."/>
            <person name="Rajput S."/>
            <person name="Deng P."/>
            <person name="Jia W."/>
            <person name="Huang R."/>
            <person name="Zhang M."/>
            <person name="Sun Y."/>
            <person name="Hu J."/>
            <person name="Fu X."/>
            <person name="Schnable P.S."/>
            <person name="Li F."/>
            <person name="Zhang H."/>
            <person name="Feng B."/>
            <person name="Zhu X."/>
            <person name="Liu R."/>
            <person name="Schnable J.C."/>
            <person name="Zhu J.-K."/>
            <person name="Zhang H."/>
        </authorList>
    </citation>
    <scope>NUCLEOTIDE SEQUENCE [LARGE SCALE GENOMIC DNA]</scope>
</reference>
<dbReference type="EMBL" id="PQIB02000009">
    <property type="protein sequence ID" value="RLN00576.1"/>
    <property type="molecule type" value="Genomic_DNA"/>
</dbReference>
<protein>
    <submittedName>
        <fullName evidence="4">Uncharacterized protein</fullName>
    </submittedName>
</protein>
<dbReference type="OrthoDB" id="1889094at2759"/>
<organism evidence="4 5">
    <name type="scientific">Panicum miliaceum</name>
    <name type="common">Proso millet</name>
    <name type="synonym">Broomcorn millet</name>
    <dbReference type="NCBI Taxonomy" id="4540"/>
    <lineage>
        <taxon>Eukaryota</taxon>
        <taxon>Viridiplantae</taxon>
        <taxon>Streptophyta</taxon>
        <taxon>Embryophyta</taxon>
        <taxon>Tracheophyta</taxon>
        <taxon>Spermatophyta</taxon>
        <taxon>Magnoliopsida</taxon>
        <taxon>Liliopsida</taxon>
        <taxon>Poales</taxon>
        <taxon>Poaceae</taxon>
        <taxon>PACMAD clade</taxon>
        <taxon>Panicoideae</taxon>
        <taxon>Panicodae</taxon>
        <taxon>Paniceae</taxon>
        <taxon>Panicinae</taxon>
        <taxon>Panicum</taxon>
        <taxon>Panicum sect. Panicum</taxon>
    </lineage>
</organism>
<evidence type="ECO:0000313" key="5">
    <source>
        <dbReference type="Proteomes" id="UP000275267"/>
    </source>
</evidence>
<dbReference type="GO" id="GO:0098542">
    <property type="term" value="P:defense response to other organism"/>
    <property type="evidence" value="ECO:0007669"/>
    <property type="project" value="InterPro"/>
</dbReference>
<feature type="region of interest" description="Disordered" evidence="3">
    <location>
        <begin position="93"/>
        <end position="153"/>
    </location>
</feature>
<keyword evidence="2" id="KW-0472">Membrane</keyword>
<evidence type="ECO:0000256" key="3">
    <source>
        <dbReference type="SAM" id="MobiDB-lite"/>
    </source>
</evidence>
<gene>
    <name evidence="4" type="ORF">C2845_PM06G14260</name>
</gene>
<comment type="subcellular location">
    <subcellularLocation>
        <location evidence="1">Membrane</location>
    </subcellularLocation>
</comment>
<dbReference type="PANTHER" id="PTHR31415">
    <property type="entry name" value="OS05G0367900 PROTEIN"/>
    <property type="match status" value="1"/>
</dbReference>
<name>A0A3L6RDK7_PANMI</name>
<evidence type="ECO:0000256" key="2">
    <source>
        <dbReference type="ARBA" id="ARBA00023136"/>
    </source>
</evidence>
<feature type="region of interest" description="Disordered" evidence="3">
    <location>
        <begin position="15"/>
        <end position="59"/>
    </location>
</feature>
<proteinExistence type="predicted"/>
<dbReference type="InterPro" id="IPR044839">
    <property type="entry name" value="NDR1-like"/>
</dbReference>
<dbReference type="PANTHER" id="PTHR31415:SF16">
    <property type="entry name" value="HARPIN-INDUCED PROTEIN 1 CONTAINING PROTEIN"/>
    <property type="match status" value="1"/>
</dbReference>
<dbReference type="GO" id="GO:0005886">
    <property type="term" value="C:plasma membrane"/>
    <property type="evidence" value="ECO:0007669"/>
    <property type="project" value="TreeGrafter"/>
</dbReference>
<comment type="caution">
    <text evidence="4">The sequence shown here is derived from an EMBL/GenBank/DDBJ whole genome shotgun (WGS) entry which is preliminary data.</text>
</comment>
<dbReference type="GO" id="GO:0009506">
    <property type="term" value="C:plasmodesma"/>
    <property type="evidence" value="ECO:0007669"/>
    <property type="project" value="TreeGrafter"/>
</dbReference>
<evidence type="ECO:0000256" key="1">
    <source>
        <dbReference type="ARBA" id="ARBA00004370"/>
    </source>
</evidence>
<dbReference type="Proteomes" id="UP000275267">
    <property type="component" value="Unassembled WGS sequence"/>
</dbReference>
<keyword evidence="5" id="KW-1185">Reference proteome</keyword>
<accession>A0A3L6RDK7</accession>
<evidence type="ECO:0000313" key="4">
    <source>
        <dbReference type="EMBL" id="RLN00576.1"/>
    </source>
</evidence>
<dbReference type="AlphaFoldDB" id="A0A3L6RDK7"/>
<sequence>MVGVDRRACLTPRAAPWRDPSCSAHHDSEVHRAGAGGRRFASPASGIRQQQRISCRLRKPLRSDPVDLSGARLVGHGGASHVDAALRLGSLDGSWAGRPASRDARPSRILGCQDSAPRLGGTGEGRAMQRRSDRGTFGRSPSPPSQGGGSAAFRRRRTGWLRSAWARAPPPPRWLVGRGRGEQFRFLREGEVAIVAGAAVRAMAGATGRERDMEGRVGIKVRNADFSTLTISDNTASAADVSYHLAVKLSLYNPSARVNIYYDALDAELRFRDAVVISPAASDTSPSEFYQRSKTNEVVKVEFDYGAPGVAVAGDVAGELEKGMRSGGPVSLDLHVGVQVRYVFRMFKLRQKPRIWCPLSIPVRKESRGRGVGGLLVSGDRCRVKY</sequence>